<protein>
    <submittedName>
        <fullName evidence="2">Upper collar protein</fullName>
    </submittedName>
</protein>
<feature type="compositionally biased region" description="Polar residues" evidence="1">
    <location>
        <begin position="352"/>
        <end position="364"/>
    </location>
</feature>
<dbReference type="EMBL" id="BK014754">
    <property type="protein sequence ID" value="DAD74197.1"/>
    <property type="molecule type" value="Genomic_DNA"/>
</dbReference>
<name>A0A8S5LVW2_9CAUD</name>
<sequence length="373" mass="42050">MAEPRLPDWDTIRTMCPGYDPDNITPWKSYWKKILRINDEQLAVNRFKWHNLPPELSGNLIERILYYRGRGALLFIKELKKWVFLPYTLDGSIDMYGRYDTIQPLPFMGNDEAKKDNGRIGIILSTQKRQPVYDIPSGLGDDIDPKEFIETKCVLLYDYTQQLSQNIIPRQEMNEGIIDMESNIPCYVNTLLSNSTGVTGVRVNGDDEAASVQRASDTALIAALNGKRFLSMNGQLEWQDLSTSGQMRAEDMLLSMQSFDNMRLNTYGIDNGGIFEKKAHMLAAEQSMNSSPTSLIMEDGLYQRQRFCDIVNMGVLAPLGVPHELWWDCTIAEEEMGLQDQNGDGQIGGEGNTDNEPSGQQQMMASGGMEDGD</sequence>
<feature type="region of interest" description="Disordered" evidence="1">
    <location>
        <begin position="339"/>
        <end position="373"/>
    </location>
</feature>
<evidence type="ECO:0000256" key="1">
    <source>
        <dbReference type="SAM" id="MobiDB-lite"/>
    </source>
</evidence>
<organism evidence="2">
    <name type="scientific">Herelleviridae sp. ct7M529</name>
    <dbReference type="NCBI Taxonomy" id="2826787"/>
    <lineage>
        <taxon>Viruses</taxon>
        <taxon>Duplodnaviria</taxon>
        <taxon>Heunggongvirae</taxon>
        <taxon>Uroviricota</taxon>
        <taxon>Caudoviricetes</taxon>
        <taxon>Herelleviridae</taxon>
    </lineage>
</organism>
<dbReference type="Gene3D" id="2.40.500.10">
    <property type="entry name" value="Upper collar protein gp10 (connector protein)"/>
    <property type="match status" value="1"/>
</dbReference>
<proteinExistence type="predicted"/>
<evidence type="ECO:0000313" key="2">
    <source>
        <dbReference type="EMBL" id="DAD74197.1"/>
    </source>
</evidence>
<reference evidence="2" key="1">
    <citation type="journal article" date="2021" name="Proc. Natl. Acad. Sci. U.S.A.">
        <title>A Catalog of Tens of Thousands of Viruses from Human Metagenomes Reveals Hidden Associations with Chronic Diseases.</title>
        <authorList>
            <person name="Tisza M.J."/>
            <person name="Buck C.B."/>
        </authorList>
    </citation>
    <scope>NUCLEOTIDE SEQUENCE</scope>
    <source>
        <strain evidence="2">Ct7M529</strain>
    </source>
</reference>
<accession>A0A8S5LVW2</accession>